<dbReference type="UniPathway" id="UPA00152"/>
<dbReference type="SUPFAM" id="SSF53756">
    <property type="entry name" value="UDP-Glycosyltransferase/glycogen phosphorylase"/>
    <property type="match status" value="1"/>
</dbReference>
<evidence type="ECO:0000256" key="1">
    <source>
        <dbReference type="ARBA" id="ARBA00004727"/>
    </source>
</evidence>
<gene>
    <name evidence="7" type="ORF">Tci_856187</name>
</gene>
<evidence type="ECO:0000256" key="2">
    <source>
        <dbReference type="ARBA" id="ARBA00022676"/>
    </source>
</evidence>
<dbReference type="InterPro" id="IPR013534">
    <property type="entry name" value="Starch_synth_cat_dom"/>
</dbReference>
<evidence type="ECO:0000256" key="5">
    <source>
        <dbReference type="SAM" id="MobiDB-lite"/>
    </source>
</evidence>
<dbReference type="AlphaFoldDB" id="A0A699RGM8"/>
<feature type="compositionally biased region" description="Acidic residues" evidence="5">
    <location>
        <begin position="129"/>
        <end position="142"/>
    </location>
</feature>
<keyword evidence="4" id="KW-0750">Starch biosynthesis</keyword>
<feature type="non-terminal residue" evidence="7">
    <location>
        <position position="215"/>
    </location>
</feature>
<dbReference type="Gene3D" id="3.40.50.2000">
    <property type="entry name" value="Glycogen Phosphorylase B"/>
    <property type="match status" value="1"/>
</dbReference>
<feature type="compositionally biased region" description="Basic and acidic residues" evidence="5">
    <location>
        <begin position="119"/>
        <end position="128"/>
    </location>
</feature>
<evidence type="ECO:0000256" key="3">
    <source>
        <dbReference type="ARBA" id="ARBA00022679"/>
    </source>
</evidence>
<evidence type="ECO:0000313" key="7">
    <source>
        <dbReference type="EMBL" id="GFC84217.1"/>
    </source>
</evidence>
<dbReference type="PANTHER" id="PTHR45825">
    <property type="entry name" value="GRANULE-BOUND STARCH SYNTHASE 1, CHLOROPLASTIC/AMYLOPLASTIC"/>
    <property type="match status" value="1"/>
</dbReference>
<evidence type="ECO:0000259" key="6">
    <source>
        <dbReference type="Pfam" id="PF08323"/>
    </source>
</evidence>
<accession>A0A699RGM8</accession>
<feature type="non-terminal residue" evidence="7">
    <location>
        <position position="1"/>
    </location>
</feature>
<dbReference type="GO" id="GO:0019252">
    <property type="term" value="P:starch biosynthetic process"/>
    <property type="evidence" value="ECO:0007669"/>
    <property type="project" value="UniProtKB-UniPathway"/>
</dbReference>
<dbReference type="GO" id="GO:0016757">
    <property type="term" value="F:glycosyltransferase activity"/>
    <property type="evidence" value="ECO:0007669"/>
    <property type="project" value="UniProtKB-KW"/>
</dbReference>
<feature type="region of interest" description="Disordered" evidence="5">
    <location>
        <begin position="113"/>
        <end position="146"/>
    </location>
</feature>
<feature type="domain" description="Starch synthase catalytic" evidence="6">
    <location>
        <begin position="153"/>
        <end position="200"/>
    </location>
</feature>
<keyword evidence="2" id="KW-0328">Glycosyltransferase</keyword>
<evidence type="ECO:0000256" key="4">
    <source>
        <dbReference type="ARBA" id="ARBA00022922"/>
    </source>
</evidence>
<protein>
    <submittedName>
        <fullName evidence="7">Granule-bound starch synthase 2, chloroplastic/amyloplastic</fullName>
    </submittedName>
</protein>
<name>A0A699RGM8_TANCI</name>
<dbReference type="PANTHER" id="PTHR45825:SF2">
    <property type="entry name" value="STARCH SYNTHASE 2, CHLOROPLASTIC_AMYLOPLASTIC"/>
    <property type="match status" value="1"/>
</dbReference>
<comment type="pathway">
    <text evidence="1">Glycan biosynthesis; starch biosynthesis.</text>
</comment>
<dbReference type="Pfam" id="PF08323">
    <property type="entry name" value="Glyco_transf_5"/>
    <property type="match status" value="1"/>
</dbReference>
<sequence>FRPRKSVTDLAFAGDSISATSGCRVRRIKATSENSSSVDTNDVTQVTVDKITRKNFAMKSIESTLNNSEETEPAFFNAASNGHLSSSSIDPVEDELDNLLQYEESRSHLLSAASNGAYEKSDDARESVLDDEADVPASDDADSPPLAGPNVMNVILVSAECAPWSKTGGLGDVAGALPKALAQRGHRVMVVVPLYGDYDGLQNTGIRRRYKVGWE</sequence>
<reference evidence="7" key="1">
    <citation type="journal article" date="2019" name="Sci. Rep.">
        <title>Draft genome of Tanacetum cinerariifolium, the natural source of mosquito coil.</title>
        <authorList>
            <person name="Yamashiro T."/>
            <person name="Shiraishi A."/>
            <person name="Satake H."/>
            <person name="Nakayama K."/>
        </authorList>
    </citation>
    <scope>NUCLEOTIDE SEQUENCE</scope>
</reference>
<keyword evidence="3" id="KW-0808">Transferase</keyword>
<proteinExistence type="predicted"/>
<dbReference type="EMBL" id="BKCJ011093538">
    <property type="protein sequence ID" value="GFC84217.1"/>
    <property type="molecule type" value="Genomic_DNA"/>
</dbReference>
<organism evidence="7">
    <name type="scientific">Tanacetum cinerariifolium</name>
    <name type="common">Dalmatian daisy</name>
    <name type="synonym">Chrysanthemum cinerariifolium</name>
    <dbReference type="NCBI Taxonomy" id="118510"/>
    <lineage>
        <taxon>Eukaryota</taxon>
        <taxon>Viridiplantae</taxon>
        <taxon>Streptophyta</taxon>
        <taxon>Embryophyta</taxon>
        <taxon>Tracheophyta</taxon>
        <taxon>Spermatophyta</taxon>
        <taxon>Magnoliopsida</taxon>
        <taxon>eudicotyledons</taxon>
        <taxon>Gunneridae</taxon>
        <taxon>Pentapetalae</taxon>
        <taxon>asterids</taxon>
        <taxon>campanulids</taxon>
        <taxon>Asterales</taxon>
        <taxon>Asteraceae</taxon>
        <taxon>Asteroideae</taxon>
        <taxon>Anthemideae</taxon>
        <taxon>Anthemidinae</taxon>
        <taxon>Tanacetum</taxon>
    </lineage>
</organism>
<comment type="caution">
    <text evidence="7">The sequence shown here is derived from an EMBL/GenBank/DDBJ whole genome shotgun (WGS) entry which is preliminary data.</text>
</comment>